<organism evidence="4 5">
    <name type="scientific">Chitinophaga barathri</name>
    <dbReference type="NCBI Taxonomy" id="1647451"/>
    <lineage>
        <taxon>Bacteria</taxon>
        <taxon>Pseudomonadati</taxon>
        <taxon>Bacteroidota</taxon>
        <taxon>Chitinophagia</taxon>
        <taxon>Chitinophagales</taxon>
        <taxon>Chitinophagaceae</taxon>
        <taxon>Chitinophaga</taxon>
    </lineage>
</organism>
<comment type="caution">
    <text evidence="4">The sequence shown here is derived from an EMBL/GenBank/DDBJ whole genome shotgun (WGS) entry which is preliminary data.</text>
</comment>
<dbReference type="InterPro" id="IPR003346">
    <property type="entry name" value="Transposase_20"/>
</dbReference>
<evidence type="ECO:0000313" key="4">
    <source>
        <dbReference type="EMBL" id="RPD37863.1"/>
    </source>
</evidence>
<dbReference type="GO" id="GO:0006313">
    <property type="term" value="P:DNA transposition"/>
    <property type="evidence" value="ECO:0007669"/>
    <property type="project" value="InterPro"/>
</dbReference>
<dbReference type="AlphaFoldDB" id="A0A3N4MRA7"/>
<proteinExistence type="predicted"/>
<feature type="domain" description="Transposase IS110-like N-terminal" evidence="2">
    <location>
        <begin position="9"/>
        <end position="149"/>
    </location>
</feature>
<protein>
    <submittedName>
        <fullName evidence="4">IS110 family transposase</fullName>
    </submittedName>
</protein>
<evidence type="ECO:0000259" key="2">
    <source>
        <dbReference type="Pfam" id="PF01548"/>
    </source>
</evidence>
<dbReference type="RefSeq" id="WP_120519506.1">
    <property type="nucleotide sequence ID" value="NZ_QXZY01000026.1"/>
</dbReference>
<feature type="coiled-coil region" evidence="1">
    <location>
        <begin position="126"/>
        <end position="181"/>
    </location>
</feature>
<keyword evidence="5" id="KW-1185">Reference proteome</keyword>
<name>A0A3N4MRA7_9BACT</name>
<evidence type="ECO:0000313" key="5">
    <source>
        <dbReference type="Proteomes" id="UP000279089"/>
    </source>
</evidence>
<dbReference type="OrthoDB" id="662105at2"/>
<evidence type="ECO:0000256" key="1">
    <source>
        <dbReference type="SAM" id="Coils"/>
    </source>
</evidence>
<gene>
    <name evidence="4" type="ORF">EG028_27890</name>
</gene>
<keyword evidence="1" id="KW-0175">Coiled coil</keyword>
<accession>A0A3N4MRA7</accession>
<dbReference type="Pfam" id="PF01548">
    <property type="entry name" value="DEDD_Tnp_IS110"/>
    <property type="match status" value="1"/>
</dbReference>
<feature type="domain" description="Transposase IS116/IS110/IS902 C-terminal" evidence="3">
    <location>
        <begin position="196"/>
        <end position="279"/>
    </location>
</feature>
<reference evidence="5" key="1">
    <citation type="submission" date="2018-11" db="EMBL/GenBank/DDBJ databases">
        <title>Chitinophaga lutea sp.nov., isolate from arsenic contaminated soil.</title>
        <authorList>
            <person name="Zong Y."/>
        </authorList>
    </citation>
    <scope>NUCLEOTIDE SEQUENCE [LARGE SCALE GENOMIC DNA]</scope>
    <source>
        <strain evidence="5">YLT18</strain>
    </source>
</reference>
<sequence>MAKVEIFGGFDVSKKFFDVCVLEAGQQRVRRFSNDLVGLGAVVEWLPGDTQCVMEATGPYYLQLACYLHSHGFAVSVINPLVIRRFCQMRMLRAKTDKADARMIAIYGQGELPALWEPPRQYAVTLQQLDALSEQLQKQQTALRNQLESFEASGMLEQSTRLKLKKLIAHLEKELQQLAKDTDKIMVAYHQDMLANLTTIPGLGKKTATVLIMITGGFSRFSNYKQLSAYVGLSPRIYESGSSVRGKARICKMGMGRIRALLYLCSWSAKRCNQGCQLLYDRLVAKGKSKRLALIAVANKLIKQAFAIATTHTVYDKNYLNNSCF</sequence>
<dbReference type="InterPro" id="IPR047650">
    <property type="entry name" value="Transpos_IS110"/>
</dbReference>
<dbReference type="GO" id="GO:0004803">
    <property type="term" value="F:transposase activity"/>
    <property type="evidence" value="ECO:0007669"/>
    <property type="project" value="InterPro"/>
</dbReference>
<dbReference type="NCBIfam" id="NF033542">
    <property type="entry name" value="transpos_IS110"/>
    <property type="match status" value="1"/>
</dbReference>
<dbReference type="GO" id="GO:0003677">
    <property type="term" value="F:DNA binding"/>
    <property type="evidence" value="ECO:0007669"/>
    <property type="project" value="InterPro"/>
</dbReference>
<dbReference type="Pfam" id="PF02371">
    <property type="entry name" value="Transposase_20"/>
    <property type="match status" value="1"/>
</dbReference>
<dbReference type="EMBL" id="RMBX01000027">
    <property type="protein sequence ID" value="RPD37863.1"/>
    <property type="molecule type" value="Genomic_DNA"/>
</dbReference>
<dbReference type="PANTHER" id="PTHR33055">
    <property type="entry name" value="TRANSPOSASE FOR INSERTION SEQUENCE ELEMENT IS1111A"/>
    <property type="match status" value="1"/>
</dbReference>
<evidence type="ECO:0000259" key="3">
    <source>
        <dbReference type="Pfam" id="PF02371"/>
    </source>
</evidence>
<dbReference type="Proteomes" id="UP000279089">
    <property type="component" value="Unassembled WGS sequence"/>
</dbReference>
<dbReference type="InterPro" id="IPR002525">
    <property type="entry name" value="Transp_IS110-like_N"/>
</dbReference>
<dbReference type="PANTHER" id="PTHR33055:SF3">
    <property type="entry name" value="PUTATIVE TRANSPOSASE FOR IS117-RELATED"/>
    <property type="match status" value="1"/>
</dbReference>